<accession>A0A810N2H7</accession>
<proteinExistence type="predicted"/>
<gene>
    <name evidence="1" type="ORF">Prubr_46070</name>
</gene>
<dbReference type="EMBL" id="AP023359">
    <property type="protein sequence ID" value="BCJ67586.1"/>
    <property type="molecule type" value="Genomic_DNA"/>
</dbReference>
<reference evidence="1" key="1">
    <citation type="submission" date="2020-08" db="EMBL/GenBank/DDBJ databases">
        <title>Whole genome shotgun sequence of Polymorphospora rubra NBRC 101157.</title>
        <authorList>
            <person name="Komaki H."/>
            <person name="Tamura T."/>
        </authorList>
    </citation>
    <scope>NUCLEOTIDE SEQUENCE</scope>
    <source>
        <strain evidence="1">NBRC 101157</strain>
    </source>
</reference>
<evidence type="ECO:0000313" key="2">
    <source>
        <dbReference type="Proteomes" id="UP000680866"/>
    </source>
</evidence>
<protein>
    <submittedName>
        <fullName evidence="1">Uncharacterized protein</fullName>
    </submittedName>
</protein>
<name>A0A810N2H7_9ACTN</name>
<sequence length="158" mass="16334">MLPVAALFSKTNVAGPGLAVAGAVVYDETSLPAVQVSTWASRCCGGPSSPLGRAPAGVEANVELSSIAVAATSAVRGRRNRLAVVRRGGGLRRRPGAPVGGIGMSGKPFTSVLLGLWRESRGMSRNGGGWMRARGSRVRTWFAVRLDAVEATGRYGTV</sequence>
<organism evidence="1 2">
    <name type="scientific">Polymorphospora rubra</name>
    <dbReference type="NCBI Taxonomy" id="338584"/>
    <lineage>
        <taxon>Bacteria</taxon>
        <taxon>Bacillati</taxon>
        <taxon>Actinomycetota</taxon>
        <taxon>Actinomycetes</taxon>
        <taxon>Micromonosporales</taxon>
        <taxon>Micromonosporaceae</taxon>
        <taxon>Polymorphospora</taxon>
    </lineage>
</organism>
<dbReference type="Proteomes" id="UP000680866">
    <property type="component" value="Chromosome"/>
</dbReference>
<evidence type="ECO:0000313" key="1">
    <source>
        <dbReference type="EMBL" id="BCJ67586.1"/>
    </source>
</evidence>
<dbReference type="AlphaFoldDB" id="A0A810N2H7"/>
<dbReference type="KEGG" id="pry:Prubr_46070"/>
<keyword evidence="2" id="KW-1185">Reference proteome</keyword>